<comment type="subcellular location">
    <subcellularLocation>
        <location evidence="1">Cytoplasm</location>
        <location evidence="1">Cytoskeleton</location>
        <location evidence="1">Cilium axoneme</location>
    </subcellularLocation>
</comment>
<dbReference type="InterPro" id="IPR032675">
    <property type="entry name" value="LRR_dom_sf"/>
</dbReference>
<dbReference type="GO" id="GO:0005930">
    <property type="term" value="C:axoneme"/>
    <property type="evidence" value="ECO:0007669"/>
    <property type="project" value="UniProtKB-SubCell"/>
</dbReference>
<feature type="compositionally biased region" description="Low complexity" evidence="2">
    <location>
        <begin position="319"/>
        <end position="330"/>
    </location>
</feature>
<organism evidence="3">
    <name type="scientific">Auxenochlorella protothecoides</name>
    <name type="common">Green microalga</name>
    <name type="synonym">Chlorella protothecoides</name>
    <dbReference type="NCBI Taxonomy" id="3075"/>
    <lineage>
        <taxon>Eukaryota</taxon>
        <taxon>Viridiplantae</taxon>
        <taxon>Chlorophyta</taxon>
        <taxon>core chlorophytes</taxon>
        <taxon>Trebouxiophyceae</taxon>
        <taxon>Chlorellales</taxon>
        <taxon>Chlorellaceae</taxon>
        <taxon>Auxenochlorella</taxon>
    </lineage>
</organism>
<protein>
    <submittedName>
        <fullName evidence="3">Uncharacterized protein</fullName>
    </submittedName>
</protein>
<feature type="compositionally biased region" description="Low complexity" evidence="2">
    <location>
        <begin position="516"/>
        <end position="529"/>
    </location>
</feature>
<dbReference type="SUPFAM" id="SSF52047">
    <property type="entry name" value="RNI-like"/>
    <property type="match status" value="1"/>
</dbReference>
<sequence length="710" mass="75472">MFSESGAEGSTGATTANCASHNPLTASLLKHCALLGVSPPQEYVDALLHVPSSLVLEAPGRPPQDGGAALHLANIPVTEEQLMGLLNCLLAPLPRLLLRHLDLSRCTVNTRVIQQLVGMVSSDPEASAWRLEGLGLRQCQLPPGAMSLLTQPKAQRLLSHLAWLDLSQNPELLRNPLESQDWMALWRLAPLRHLDLTVTGASLSCLAQALHWLVHSAPLSATARCAEYRHDGALASLRSLSISVAASAEAEGRDEEELLLGRLLAAFVAAAPCLVRLEVQGLTSAAANDAICAAWHVRFSGTEASTLMDAAGTLHLSSGSAQESSAASRAPCQHMLPSPSTPPAGAFGDHQALGSAATEHAEVAPPPPFLLPGVVASRQRHLGPPSHAPSSSLGPLEGDMFHGDGGPAPAALPPFLPSQRPAVGSRRSRDPGAIYRGSEALPDFGMDLEGERSAEHSEEEEEDSDVSGSASSDGGESDADIDLGRLQAAPAEAPSPQAATMPRDTQALERRGAEGAGASEPPAAAQQSRFRIEDGQLDDDDVAARRYARLVPQMIRSIPDEEDCKRARQAYRHWFNMASDPWDRRRWVNPRIDREDSPELLGLLNLLYDLLEAHGLHLDFPFPLRKPGGGKGAFLPALERSLEQVPEPASPPHSSSAAPDQGDPSPLSAPTATQTTRSQAQRGARRIADSEDEDEDGAPDIFPDSQPEDD</sequence>
<evidence type="ECO:0000256" key="1">
    <source>
        <dbReference type="ARBA" id="ARBA00004430"/>
    </source>
</evidence>
<dbReference type="Gene3D" id="3.80.10.10">
    <property type="entry name" value="Ribonuclease Inhibitor"/>
    <property type="match status" value="1"/>
</dbReference>
<name>A0A1D1ZX53_AUXPR</name>
<proteinExistence type="predicted"/>
<feature type="region of interest" description="Disordered" evidence="2">
    <location>
        <begin position="319"/>
        <end position="350"/>
    </location>
</feature>
<feature type="compositionally biased region" description="Low complexity" evidence="2">
    <location>
        <begin position="669"/>
        <end position="682"/>
    </location>
</feature>
<feature type="region of interest" description="Disordered" evidence="2">
    <location>
        <begin position="508"/>
        <end position="534"/>
    </location>
</feature>
<feature type="region of interest" description="Disordered" evidence="2">
    <location>
        <begin position="643"/>
        <end position="710"/>
    </location>
</feature>
<reference evidence="3" key="1">
    <citation type="submission" date="2015-08" db="EMBL/GenBank/DDBJ databases">
        <authorList>
            <person name="Babu N.S."/>
            <person name="Beckwith C.J."/>
            <person name="Beseler K.G."/>
            <person name="Brison A."/>
            <person name="Carone J.V."/>
            <person name="Caskin T.P."/>
            <person name="Diamond M."/>
            <person name="Durham M.E."/>
            <person name="Foxe J.M."/>
            <person name="Go M."/>
            <person name="Henderson B.A."/>
            <person name="Jones I.B."/>
            <person name="McGettigan J.A."/>
            <person name="Micheletti S.J."/>
            <person name="Nasrallah M.E."/>
            <person name="Ortiz D."/>
            <person name="Piller C.R."/>
            <person name="Privatt S.R."/>
            <person name="Schneider S.L."/>
            <person name="Sharp S."/>
            <person name="Smith T.C."/>
            <person name="Stanton J.D."/>
            <person name="Ullery H.E."/>
            <person name="Wilson R.J."/>
            <person name="Serrano M.G."/>
            <person name="Buck G."/>
            <person name="Lee V."/>
            <person name="Wang Y."/>
            <person name="Carvalho R."/>
            <person name="Voegtly L."/>
            <person name="Shi R."/>
            <person name="Duckworth R."/>
            <person name="Johnson A."/>
            <person name="Loviza R."/>
            <person name="Walstead R."/>
            <person name="Shah Z."/>
            <person name="Kiflezghi M."/>
            <person name="Wade K."/>
            <person name="Ball S.L."/>
            <person name="Bradley K.W."/>
            <person name="Asai D.J."/>
            <person name="Bowman C.A."/>
            <person name="Russell D.A."/>
            <person name="Pope W.H."/>
            <person name="Jacobs-Sera D."/>
            <person name="Hendrix R.W."/>
            <person name="Hatfull G.F."/>
        </authorList>
    </citation>
    <scope>NUCLEOTIDE SEQUENCE</scope>
</reference>
<dbReference type="EMBL" id="GDKF01007098">
    <property type="protein sequence ID" value="JAT71524.1"/>
    <property type="molecule type" value="Transcribed_RNA"/>
</dbReference>
<feature type="region of interest" description="Disordered" evidence="2">
    <location>
        <begin position="379"/>
        <end position="481"/>
    </location>
</feature>
<evidence type="ECO:0000313" key="4">
    <source>
        <dbReference type="EMBL" id="JAT73162.1"/>
    </source>
</evidence>
<accession>A0A1D1ZX53</accession>
<evidence type="ECO:0000313" key="3">
    <source>
        <dbReference type="EMBL" id="JAT71524.1"/>
    </source>
</evidence>
<dbReference type="AlphaFoldDB" id="A0A1D1ZX53"/>
<gene>
    <name evidence="4" type="ORF">g.27359</name>
    <name evidence="3" type="ORF">g.27362</name>
</gene>
<dbReference type="EMBL" id="GDKF01005460">
    <property type="protein sequence ID" value="JAT73162.1"/>
    <property type="molecule type" value="Transcribed_RNA"/>
</dbReference>
<evidence type="ECO:0000256" key="2">
    <source>
        <dbReference type="SAM" id="MobiDB-lite"/>
    </source>
</evidence>